<dbReference type="InterPro" id="IPR011074">
    <property type="entry name" value="CRAL/TRIO_N_dom"/>
</dbReference>
<dbReference type="SMART" id="SM01100">
    <property type="entry name" value="CRAL_TRIO_N"/>
    <property type="match status" value="1"/>
</dbReference>
<dbReference type="PROSITE" id="PS50191">
    <property type="entry name" value="CRAL_TRIO"/>
    <property type="match status" value="1"/>
</dbReference>
<dbReference type="InterPro" id="IPR001251">
    <property type="entry name" value="CRAL-TRIO_dom"/>
</dbReference>
<dbReference type="EMBL" id="JAGEUA010000009">
    <property type="protein sequence ID" value="KAL0965202.1"/>
    <property type="molecule type" value="Genomic_DNA"/>
</dbReference>
<evidence type="ECO:0000313" key="4">
    <source>
        <dbReference type="Proteomes" id="UP001557470"/>
    </source>
</evidence>
<dbReference type="Pfam" id="PF00650">
    <property type="entry name" value="CRAL_TRIO"/>
    <property type="match status" value="1"/>
</dbReference>
<dbReference type="PANTHER" id="PTHR23324">
    <property type="entry name" value="SEC14 RELATED PROTEIN"/>
    <property type="match status" value="1"/>
</dbReference>
<dbReference type="FunFam" id="3.40.525.10:FF:000009">
    <property type="entry name" value="SEC14-like 2 (S. cerevisiae)"/>
    <property type="match status" value="1"/>
</dbReference>
<dbReference type="SMART" id="SM00516">
    <property type="entry name" value="SEC14"/>
    <property type="match status" value="1"/>
</dbReference>
<feature type="domain" description="GOLD" evidence="2">
    <location>
        <begin position="315"/>
        <end position="424"/>
    </location>
</feature>
<evidence type="ECO:0000259" key="1">
    <source>
        <dbReference type="PROSITE" id="PS50191"/>
    </source>
</evidence>
<gene>
    <name evidence="3" type="ORF">UPYG_G00278130</name>
</gene>
<dbReference type="CDD" id="cd00170">
    <property type="entry name" value="SEC14"/>
    <property type="match status" value="1"/>
</dbReference>
<proteinExistence type="predicted"/>
<comment type="caution">
    <text evidence="3">The sequence shown here is derived from an EMBL/GenBank/DDBJ whole genome shotgun (WGS) entry which is preliminary data.</text>
</comment>
<name>A0ABD0WLS2_UMBPY</name>
<evidence type="ECO:0000313" key="3">
    <source>
        <dbReference type="EMBL" id="KAL0965202.1"/>
    </source>
</evidence>
<dbReference type="PRINTS" id="PR00180">
    <property type="entry name" value="CRETINALDHBP"/>
</dbReference>
<dbReference type="SUPFAM" id="SSF52087">
    <property type="entry name" value="CRAL/TRIO domain"/>
    <property type="match status" value="1"/>
</dbReference>
<dbReference type="Gene3D" id="2.60.120.680">
    <property type="entry name" value="GOLD domain"/>
    <property type="match status" value="1"/>
</dbReference>
<dbReference type="Proteomes" id="UP001557470">
    <property type="component" value="Unassembled WGS sequence"/>
</dbReference>
<feature type="domain" description="CRAL-TRIO" evidence="1">
    <location>
        <begin position="115"/>
        <end position="288"/>
    </location>
</feature>
<dbReference type="Gene3D" id="3.40.525.10">
    <property type="entry name" value="CRAL-TRIO lipid binding domain"/>
    <property type="match status" value="1"/>
</dbReference>
<reference evidence="3 4" key="1">
    <citation type="submission" date="2024-06" db="EMBL/GenBank/DDBJ databases">
        <authorList>
            <person name="Pan Q."/>
            <person name="Wen M."/>
            <person name="Jouanno E."/>
            <person name="Zahm M."/>
            <person name="Klopp C."/>
            <person name="Cabau C."/>
            <person name="Louis A."/>
            <person name="Berthelot C."/>
            <person name="Parey E."/>
            <person name="Roest Crollius H."/>
            <person name="Montfort J."/>
            <person name="Robinson-Rechavi M."/>
            <person name="Bouchez O."/>
            <person name="Lampietro C."/>
            <person name="Lopez Roques C."/>
            <person name="Donnadieu C."/>
            <person name="Postlethwait J."/>
            <person name="Bobe J."/>
            <person name="Verreycken H."/>
            <person name="Guiguen Y."/>
        </authorList>
    </citation>
    <scope>NUCLEOTIDE SEQUENCE [LARGE SCALE GENOMIC DNA]</scope>
    <source>
        <strain evidence="3">Up_M1</strain>
        <tissue evidence="3">Testis</tissue>
    </source>
</reference>
<evidence type="ECO:0008006" key="5">
    <source>
        <dbReference type="Google" id="ProtNLM"/>
    </source>
</evidence>
<accession>A0ABD0WLS2</accession>
<dbReference type="SUPFAM" id="SSF101576">
    <property type="entry name" value="Supernatant protein factor (SPF), C-terminal domain"/>
    <property type="match status" value="1"/>
</dbReference>
<dbReference type="PROSITE" id="PS50866">
    <property type="entry name" value="GOLD"/>
    <property type="match status" value="1"/>
</dbReference>
<evidence type="ECO:0000259" key="2">
    <source>
        <dbReference type="PROSITE" id="PS50866"/>
    </source>
</evidence>
<keyword evidence="4" id="KW-1185">Reference proteome</keyword>
<protein>
    <recommendedName>
        <fullName evidence="5">SEC14-like protein 2</fullName>
    </recommendedName>
</protein>
<dbReference type="InterPro" id="IPR009038">
    <property type="entry name" value="GOLD_dom"/>
</dbReference>
<dbReference type="PANTHER" id="PTHR23324:SF83">
    <property type="entry name" value="SEC14-LIKE PROTEIN 2"/>
    <property type="match status" value="1"/>
</dbReference>
<dbReference type="InterPro" id="IPR051064">
    <property type="entry name" value="SEC14/CRAL-TRIO_domain"/>
</dbReference>
<organism evidence="3 4">
    <name type="scientific">Umbra pygmaea</name>
    <name type="common">Eastern mudminnow</name>
    <dbReference type="NCBI Taxonomy" id="75934"/>
    <lineage>
        <taxon>Eukaryota</taxon>
        <taxon>Metazoa</taxon>
        <taxon>Chordata</taxon>
        <taxon>Craniata</taxon>
        <taxon>Vertebrata</taxon>
        <taxon>Euteleostomi</taxon>
        <taxon>Actinopterygii</taxon>
        <taxon>Neopterygii</taxon>
        <taxon>Teleostei</taxon>
        <taxon>Protacanthopterygii</taxon>
        <taxon>Esociformes</taxon>
        <taxon>Umbridae</taxon>
        <taxon>Umbra</taxon>
    </lineage>
</organism>
<dbReference type="InterPro" id="IPR036865">
    <property type="entry name" value="CRAL-TRIO_dom_sf"/>
</dbReference>
<dbReference type="Pfam" id="PF03765">
    <property type="entry name" value="CRAL_TRIO_N"/>
    <property type="match status" value="1"/>
</dbReference>
<dbReference type="InterPro" id="IPR036273">
    <property type="entry name" value="CRAL/TRIO_N_dom_sf"/>
</dbReference>
<dbReference type="InterPro" id="IPR036598">
    <property type="entry name" value="GOLD_dom_sf"/>
</dbReference>
<dbReference type="AlphaFoldDB" id="A0ABD0WLS2"/>
<dbReference type="SUPFAM" id="SSF46938">
    <property type="entry name" value="CRAL/TRIO N-terminal domain"/>
    <property type="match status" value="1"/>
</dbReference>
<sequence length="444" mass="51088">MRVGDSDRHCCRFYYTGRVHSQRAVHWRSSARQVIAGRMSGRVGDLSLKQADILVEFRERIEDILPDLPAQHDHYLLRWLRARSFNVQKAEAMLRKHLEFRARMKADTIVEDWKPPEVIERYVSGGMCGYDLEGSPIWYDIIGPLDPKGLMMSCTKQDFLRTKIRDTERLRRECQKQTQKLGKNVESITLIYDCDGLGFKHLWKPALEAYGEILTMFEENYPEGLKRIFLIKTPKIFPMAFNLVKHFLSEETRRKIIILGSNWQEVLCKHIDPEQLPVAYGGTLTDPDGDPHCRTMINYGGTVPRSYYAQENGVKVQYDHSVTIGRGSALTLDYFITTPCSLLRWQFASDGADIGFGVFMRTQEDSRGQKLGDMLELLPSERYNAHMVPEDRTLTCPEPGTYVLRFDNSYSLLQSKKISYTVDILLPDGHIQSTKSSIEDGQLE</sequence>